<dbReference type="Proteomes" id="UP000004367">
    <property type="component" value="Unassembled WGS sequence"/>
</dbReference>
<protein>
    <submittedName>
        <fullName evidence="2">Uncharacterized protein</fullName>
    </submittedName>
</protein>
<keyword evidence="3" id="KW-1185">Reference proteome</keyword>
<dbReference type="EMBL" id="BAFE01000027">
    <property type="protein sequence ID" value="GAB47830.1"/>
    <property type="molecule type" value="Genomic_DNA"/>
</dbReference>
<evidence type="ECO:0000256" key="1">
    <source>
        <dbReference type="SAM" id="MobiDB-lite"/>
    </source>
</evidence>
<gene>
    <name evidence="2" type="ORF">MOPEL_029_01110</name>
</gene>
<reference evidence="2 3" key="1">
    <citation type="submission" date="2012-02" db="EMBL/GenBank/DDBJ databases">
        <title>Whole genome shotgun sequence of Mobilicoccus pelagius NBRC 104925.</title>
        <authorList>
            <person name="Yoshida Y."/>
            <person name="Hosoyama A."/>
            <person name="Tsuchikane K."/>
            <person name="Katsumata H."/>
            <person name="Yamazaki S."/>
            <person name="Fujita N."/>
        </authorList>
    </citation>
    <scope>NUCLEOTIDE SEQUENCE [LARGE SCALE GENOMIC DNA]</scope>
    <source>
        <strain evidence="2 3">NBRC 104925</strain>
    </source>
</reference>
<dbReference type="AlphaFoldDB" id="H5UQ25"/>
<evidence type="ECO:0000313" key="3">
    <source>
        <dbReference type="Proteomes" id="UP000004367"/>
    </source>
</evidence>
<organism evidence="2 3">
    <name type="scientific">Mobilicoccus pelagius NBRC 104925</name>
    <dbReference type="NCBI Taxonomy" id="1089455"/>
    <lineage>
        <taxon>Bacteria</taxon>
        <taxon>Bacillati</taxon>
        <taxon>Actinomycetota</taxon>
        <taxon>Actinomycetes</taxon>
        <taxon>Micrococcales</taxon>
        <taxon>Dermatophilaceae</taxon>
        <taxon>Mobilicoccus</taxon>
    </lineage>
</organism>
<sequence>MFVGAEGAPGLVVEQRRTESGWQVLVALVDTTSDGGSGLAVRWFDASHLRPAGTSAAVDTPGEPADTAAGTSRPPGAARDRRS</sequence>
<feature type="region of interest" description="Disordered" evidence="1">
    <location>
        <begin position="52"/>
        <end position="83"/>
    </location>
</feature>
<accession>H5UQ25</accession>
<comment type="caution">
    <text evidence="2">The sequence shown here is derived from an EMBL/GenBank/DDBJ whole genome shotgun (WGS) entry which is preliminary data.</text>
</comment>
<name>H5UQ25_9MICO</name>
<proteinExistence type="predicted"/>
<dbReference type="STRING" id="1089455.MOPEL_029_01110"/>
<evidence type="ECO:0000313" key="2">
    <source>
        <dbReference type="EMBL" id="GAB47830.1"/>
    </source>
</evidence>